<dbReference type="AlphaFoldDB" id="A0A9P8ZVY0"/>
<reference evidence="3" key="1">
    <citation type="journal article" date="2021" name="Nat. Commun.">
        <title>Genetic determinants of endophytism in the Arabidopsis root mycobiome.</title>
        <authorList>
            <person name="Mesny F."/>
            <person name="Miyauchi S."/>
            <person name="Thiergart T."/>
            <person name="Pickel B."/>
            <person name="Atanasova L."/>
            <person name="Karlsson M."/>
            <person name="Huettel B."/>
            <person name="Barry K.W."/>
            <person name="Haridas S."/>
            <person name="Chen C."/>
            <person name="Bauer D."/>
            <person name="Andreopoulos W."/>
            <person name="Pangilinan J."/>
            <person name="LaButti K."/>
            <person name="Riley R."/>
            <person name="Lipzen A."/>
            <person name="Clum A."/>
            <person name="Drula E."/>
            <person name="Henrissat B."/>
            <person name="Kohler A."/>
            <person name="Grigoriev I.V."/>
            <person name="Martin F.M."/>
            <person name="Hacquard S."/>
        </authorList>
    </citation>
    <scope>NUCLEOTIDE SEQUENCE</scope>
    <source>
        <strain evidence="3">MPI-SDFR-AT-0073</strain>
    </source>
</reference>
<name>A0A9P8ZVY0_9PEZI</name>
<gene>
    <name evidence="3" type="ORF">BKA67DRAFT_659699</name>
</gene>
<dbReference type="RefSeq" id="XP_045957332.1">
    <property type="nucleotide sequence ID" value="XM_046107497.1"/>
</dbReference>
<feature type="region of interest" description="Disordered" evidence="1">
    <location>
        <begin position="99"/>
        <end position="123"/>
    </location>
</feature>
<feature type="transmembrane region" description="Helical" evidence="2">
    <location>
        <begin position="63"/>
        <end position="82"/>
    </location>
</feature>
<keyword evidence="2" id="KW-1133">Transmembrane helix</keyword>
<evidence type="ECO:0000256" key="2">
    <source>
        <dbReference type="SAM" id="Phobius"/>
    </source>
</evidence>
<keyword evidence="4" id="KW-1185">Reference proteome</keyword>
<dbReference type="Proteomes" id="UP000758603">
    <property type="component" value="Unassembled WGS sequence"/>
</dbReference>
<proteinExistence type="predicted"/>
<organism evidence="3 4">
    <name type="scientific">Truncatella angustata</name>
    <dbReference type="NCBI Taxonomy" id="152316"/>
    <lineage>
        <taxon>Eukaryota</taxon>
        <taxon>Fungi</taxon>
        <taxon>Dikarya</taxon>
        <taxon>Ascomycota</taxon>
        <taxon>Pezizomycotina</taxon>
        <taxon>Sordariomycetes</taxon>
        <taxon>Xylariomycetidae</taxon>
        <taxon>Amphisphaeriales</taxon>
        <taxon>Sporocadaceae</taxon>
        <taxon>Truncatella</taxon>
    </lineage>
</organism>
<evidence type="ECO:0000313" key="4">
    <source>
        <dbReference type="Proteomes" id="UP000758603"/>
    </source>
</evidence>
<accession>A0A9P8ZVY0</accession>
<keyword evidence="2" id="KW-0812">Transmembrane</keyword>
<evidence type="ECO:0000256" key="1">
    <source>
        <dbReference type="SAM" id="MobiDB-lite"/>
    </source>
</evidence>
<evidence type="ECO:0000313" key="3">
    <source>
        <dbReference type="EMBL" id="KAH6653055.1"/>
    </source>
</evidence>
<dbReference type="EMBL" id="JAGPXC010000005">
    <property type="protein sequence ID" value="KAH6653055.1"/>
    <property type="molecule type" value="Genomic_DNA"/>
</dbReference>
<keyword evidence="2" id="KW-0472">Membrane</keyword>
<protein>
    <submittedName>
        <fullName evidence="3">Uncharacterized protein</fullName>
    </submittedName>
</protein>
<dbReference type="GeneID" id="70136388"/>
<dbReference type="OrthoDB" id="4744867at2759"/>
<sequence>MSSTSQPSPQAAQLPPRLSQLWFAEKLSRKQDVLTYSLLTLATGRLLYITQVQRRRLKGPMNVVAPQLVVWAIFWPTALVCLRSGIKWADKMVVRSGLDRPAEAKKHGKTEKAEIDGDERRDA</sequence>
<comment type="caution">
    <text evidence="3">The sequence shown here is derived from an EMBL/GenBank/DDBJ whole genome shotgun (WGS) entry which is preliminary data.</text>
</comment>